<evidence type="ECO:0000313" key="4">
    <source>
        <dbReference type="Proteomes" id="UP000753724"/>
    </source>
</evidence>
<dbReference type="InterPro" id="IPR009959">
    <property type="entry name" value="Cyclase_SnoaL-like"/>
</dbReference>
<dbReference type="PANTHER" id="PTHR38436">
    <property type="entry name" value="POLYKETIDE CYCLASE SNOAL-LIKE DOMAIN"/>
    <property type="match status" value="1"/>
</dbReference>
<dbReference type="EMBL" id="JAAAPO010000003">
    <property type="protein sequence ID" value="NBC36574.1"/>
    <property type="molecule type" value="Genomic_DNA"/>
</dbReference>
<evidence type="ECO:0000259" key="2">
    <source>
        <dbReference type="Pfam" id="PF12680"/>
    </source>
</evidence>
<dbReference type="SUPFAM" id="SSF54427">
    <property type="entry name" value="NTF2-like"/>
    <property type="match status" value="1"/>
</dbReference>
<keyword evidence="4" id="KW-1185">Reference proteome</keyword>
<dbReference type="Proteomes" id="UP000753724">
    <property type="component" value="Unassembled WGS sequence"/>
</dbReference>
<dbReference type="InterPro" id="IPR037401">
    <property type="entry name" value="SnoaL-like"/>
</dbReference>
<dbReference type="RefSeq" id="WP_161717853.1">
    <property type="nucleotide sequence ID" value="NZ_JAAAPO010000003.1"/>
</dbReference>
<reference evidence="4" key="1">
    <citation type="submission" date="2020-01" db="EMBL/GenBank/DDBJ databases">
        <title>Sphingomonas sp. strain CSW-10.</title>
        <authorList>
            <person name="Chen W.-M."/>
        </authorList>
    </citation>
    <scope>NUCLEOTIDE SEQUENCE [LARGE SCALE GENOMIC DNA]</scope>
    <source>
        <strain evidence="4">FSY-8</strain>
    </source>
</reference>
<organism evidence="3 4">
    <name type="scientific">Novosphingobium ovatum</name>
    <dbReference type="NCBI Taxonomy" id="1908523"/>
    <lineage>
        <taxon>Bacteria</taxon>
        <taxon>Pseudomonadati</taxon>
        <taxon>Pseudomonadota</taxon>
        <taxon>Alphaproteobacteria</taxon>
        <taxon>Sphingomonadales</taxon>
        <taxon>Sphingomonadaceae</taxon>
        <taxon>Novosphingobium</taxon>
    </lineage>
</organism>
<feature type="chain" id="PRO_5045184883" evidence="1">
    <location>
        <begin position="25"/>
        <end position="158"/>
    </location>
</feature>
<evidence type="ECO:0000313" key="3">
    <source>
        <dbReference type="EMBL" id="NBC36574.1"/>
    </source>
</evidence>
<evidence type="ECO:0000256" key="1">
    <source>
        <dbReference type="SAM" id="SignalP"/>
    </source>
</evidence>
<proteinExistence type="predicted"/>
<feature type="domain" description="SnoaL-like" evidence="2">
    <location>
        <begin position="44"/>
        <end position="140"/>
    </location>
</feature>
<keyword evidence="1" id="KW-0732">Signal</keyword>
<gene>
    <name evidence="3" type="ORF">GTZ99_08390</name>
</gene>
<protein>
    <submittedName>
        <fullName evidence="3">Polyketide cyclase</fullName>
    </submittedName>
</protein>
<name>A0ABW9XDG2_9SPHN</name>
<feature type="signal peptide" evidence="1">
    <location>
        <begin position="1"/>
        <end position="24"/>
    </location>
</feature>
<dbReference type="PANTHER" id="PTHR38436:SF1">
    <property type="entry name" value="ESTER CYCLASE"/>
    <property type="match status" value="1"/>
</dbReference>
<dbReference type="InterPro" id="IPR032710">
    <property type="entry name" value="NTF2-like_dom_sf"/>
</dbReference>
<dbReference type="Pfam" id="PF12680">
    <property type="entry name" value="SnoaL_2"/>
    <property type="match status" value="1"/>
</dbReference>
<dbReference type="Gene3D" id="3.10.450.50">
    <property type="match status" value="1"/>
</dbReference>
<accession>A0ABW9XDG2</accession>
<comment type="caution">
    <text evidence="3">The sequence shown here is derived from an EMBL/GenBank/DDBJ whole genome shotgun (WGS) entry which is preliminary data.</text>
</comment>
<sequence>MLRHITLIAAGAIALATVPATAHAAPAKRAPAARCTQTPKQIVTAFMDLFYVQKKVRQAFETYVVEGYIQHNPFAATGRAPAIAFLEPAFADPAITYSIKRIIADGDLVAVHAHGVMKAGDPGAAVVDILRVKDCKIVEHWDVIQPVPAQSANTNTMF</sequence>